<protein>
    <recommendedName>
        <fullName evidence="6">Fibronectin type-III domain-containing protein</fullName>
    </recommendedName>
</protein>
<evidence type="ECO:0008006" key="6">
    <source>
        <dbReference type="Google" id="ProtNLM"/>
    </source>
</evidence>
<feature type="region of interest" description="Disordered" evidence="1">
    <location>
        <begin position="131"/>
        <end position="151"/>
    </location>
</feature>
<organism evidence="4 5">
    <name type="scientific">Umbelopsis ramanniana AG</name>
    <dbReference type="NCBI Taxonomy" id="1314678"/>
    <lineage>
        <taxon>Eukaryota</taxon>
        <taxon>Fungi</taxon>
        <taxon>Fungi incertae sedis</taxon>
        <taxon>Mucoromycota</taxon>
        <taxon>Mucoromycotina</taxon>
        <taxon>Umbelopsidomycetes</taxon>
        <taxon>Umbelopsidales</taxon>
        <taxon>Umbelopsidaceae</taxon>
        <taxon>Umbelopsis</taxon>
    </lineage>
</organism>
<feature type="region of interest" description="Disordered" evidence="1">
    <location>
        <begin position="265"/>
        <end position="298"/>
    </location>
</feature>
<evidence type="ECO:0000256" key="1">
    <source>
        <dbReference type="SAM" id="MobiDB-lite"/>
    </source>
</evidence>
<comment type="caution">
    <text evidence="4">The sequence shown here is derived from an EMBL/GenBank/DDBJ whole genome shotgun (WGS) entry which is preliminary data.</text>
</comment>
<name>A0AAD5HEJ9_UMBRA</name>
<dbReference type="EMBL" id="MU620906">
    <property type="protein sequence ID" value="KAI8581402.1"/>
    <property type="molecule type" value="Genomic_DNA"/>
</dbReference>
<evidence type="ECO:0000256" key="2">
    <source>
        <dbReference type="SAM" id="Phobius"/>
    </source>
</evidence>
<feature type="chain" id="PRO_5042244343" description="Fibronectin type-III domain-containing protein" evidence="3">
    <location>
        <begin position="21"/>
        <end position="298"/>
    </location>
</feature>
<proteinExistence type="predicted"/>
<dbReference type="RefSeq" id="XP_051446406.1">
    <property type="nucleotide sequence ID" value="XM_051587667.1"/>
</dbReference>
<keyword evidence="5" id="KW-1185">Reference proteome</keyword>
<feature type="transmembrane region" description="Helical" evidence="2">
    <location>
        <begin position="157"/>
        <end position="182"/>
    </location>
</feature>
<keyword evidence="3" id="KW-0732">Signal</keyword>
<feature type="signal peptide" evidence="3">
    <location>
        <begin position="1"/>
        <end position="20"/>
    </location>
</feature>
<evidence type="ECO:0000256" key="3">
    <source>
        <dbReference type="SAM" id="SignalP"/>
    </source>
</evidence>
<dbReference type="Proteomes" id="UP001206595">
    <property type="component" value="Unassembled WGS sequence"/>
</dbReference>
<dbReference type="GeneID" id="75913012"/>
<reference evidence="4" key="2">
    <citation type="journal article" date="2022" name="Proc. Natl. Acad. Sci. U.S.A.">
        <title>Diploid-dominant life cycles characterize the early evolution of Fungi.</title>
        <authorList>
            <person name="Amses K.R."/>
            <person name="Simmons D.R."/>
            <person name="Longcore J.E."/>
            <person name="Mondo S.J."/>
            <person name="Seto K."/>
            <person name="Jeronimo G.H."/>
            <person name="Bonds A.E."/>
            <person name="Quandt C.A."/>
            <person name="Davis W.J."/>
            <person name="Chang Y."/>
            <person name="Federici B.A."/>
            <person name="Kuo A."/>
            <person name="LaButti K."/>
            <person name="Pangilinan J."/>
            <person name="Andreopoulos W."/>
            <person name="Tritt A."/>
            <person name="Riley R."/>
            <person name="Hundley H."/>
            <person name="Johnson J."/>
            <person name="Lipzen A."/>
            <person name="Barry K."/>
            <person name="Lang B.F."/>
            <person name="Cuomo C.A."/>
            <person name="Buchler N.E."/>
            <person name="Grigoriev I.V."/>
            <person name="Spatafora J.W."/>
            <person name="Stajich J.E."/>
            <person name="James T.Y."/>
        </authorList>
    </citation>
    <scope>NUCLEOTIDE SEQUENCE</scope>
    <source>
        <strain evidence="4">AG</strain>
    </source>
</reference>
<dbReference type="AlphaFoldDB" id="A0AAD5HEJ9"/>
<keyword evidence="2" id="KW-0472">Membrane</keyword>
<evidence type="ECO:0000313" key="5">
    <source>
        <dbReference type="Proteomes" id="UP001206595"/>
    </source>
</evidence>
<accession>A0AAD5HEJ9</accession>
<evidence type="ECO:0000313" key="4">
    <source>
        <dbReference type="EMBL" id="KAI8581402.1"/>
    </source>
</evidence>
<gene>
    <name evidence="4" type="ORF">K450DRAFT_232911</name>
</gene>
<feature type="compositionally biased region" description="Low complexity" evidence="1">
    <location>
        <begin position="270"/>
        <end position="284"/>
    </location>
</feature>
<keyword evidence="2" id="KW-1133">Transmembrane helix</keyword>
<keyword evidence="2" id="KW-0812">Transmembrane</keyword>
<sequence>MNRSWLTLLLLAVLVTTCNGLLLTWPPPNYSVTISSALQIMWRRTADTSVSPFIPGYVTIYLTNDGAQGSNATMMATGISDSSGTTVVYVPYSVQPGTYYIFLNDTNPLESIDVGGPYNFIKLAAASTPAASTPSLTANPAESTSSKTTTSNSGWNFGLPLFMVPVIIIIVLVKVGLLVYTIRRRGWRAVFRTPCCGRRGRRQKIVVYETRYVVYNTEVEGSQTQIIGHSPVPIAPYPMMYEGPEYPSRYSTHTVSHAQAYDTPYSPEHPSTYPTHTVVYPPTHISEQPPEYRQSKYY</sequence>
<reference evidence="4" key="1">
    <citation type="submission" date="2021-06" db="EMBL/GenBank/DDBJ databases">
        <authorList>
            <consortium name="DOE Joint Genome Institute"/>
            <person name="Mondo S.J."/>
            <person name="Amses K.R."/>
            <person name="Simmons D.R."/>
            <person name="Longcore J.E."/>
            <person name="Seto K."/>
            <person name="Alves G.H."/>
            <person name="Bonds A.E."/>
            <person name="Quandt C.A."/>
            <person name="Davis W.J."/>
            <person name="Chang Y."/>
            <person name="Letcher P.M."/>
            <person name="Powell M.J."/>
            <person name="Kuo A."/>
            <person name="Labutti K."/>
            <person name="Pangilinan J."/>
            <person name="Andreopoulos W."/>
            <person name="Tritt A."/>
            <person name="Riley R."/>
            <person name="Hundley H."/>
            <person name="Johnson J."/>
            <person name="Lipzen A."/>
            <person name="Barry K."/>
            <person name="Berbee M.L."/>
            <person name="Buchler N.E."/>
            <person name="Grigoriev I.V."/>
            <person name="Spatafora J.W."/>
            <person name="Stajich J.E."/>
            <person name="James T.Y."/>
        </authorList>
    </citation>
    <scope>NUCLEOTIDE SEQUENCE</scope>
    <source>
        <strain evidence="4">AG</strain>
    </source>
</reference>